<dbReference type="Proteomes" id="UP000078572">
    <property type="component" value="Chromosome 1"/>
</dbReference>
<accession>A0A191ZY90</accession>
<dbReference type="PROSITE" id="PS00922">
    <property type="entry name" value="TRANSGLYCOSYLASE"/>
    <property type="match status" value="1"/>
</dbReference>
<gene>
    <name evidence="2" type="ORF">A9Y76_11490</name>
</gene>
<dbReference type="SUPFAM" id="SSF53955">
    <property type="entry name" value="Lysozyme-like"/>
    <property type="match status" value="1"/>
</dbReference>
<dbReference type="STRING" id="190721.ACS15_2439"/>
<evidence type="ECO:0000313" key="2">
    <source>
        <dbReference type="EMBL" id="ANJ73053.1"/>
    </source>
</evidence>
<evidence type="ECO:0000313" key="3">
    <source>
        <dbReference type="Proteomes" id="UP000078572"/>
    </source>
</evidence>
<dbReference type="Gene3D" id="1.10.530.10">
    <property type="match status" value="1"/>
</dbReference>
<dbReference type="GO" id="GO:0008933">
    <property type="term" value="F:peptidoglycan lytic transglycosylase activity"/>
    <property type="evidence" value="ECO:0007669"/>
    <property type="project" value="InterPro"/>
</dbReference>
<dbReference type="EMBL" id="CP016022">
    <property type="protein sequence ID" value="ANJ73053.1"/>
    <property type="molecule type" value="Genomic_DNA"/>
</dbReference>
<evidence type="ECO:0000256" key="1">
    <source>
        <dbReference type="ARBA" id="ARBA00007734"/>
    </source>
</evidence>
<dbReference type="OrthoDB" id="9815002at2"/>
<dbReference type="GO" id="GO:0016020">
    <property type="term" value="C:membrane"/>
    <property type="evidence" value="ECO:0007669"/>
    <property type="project" value="InterPro"/>
</dbReference>
<dbReference type="PANTHER" id="PTHR37423">
    <property type="entry name" value="SOLUBLE LYTIC MUREIN TRANSGLYCOSYLASE-RELATED"/>
    <property type="match status" value="1"/>
</dbReference>
<dbReference type="GO" id="GO:0000270">
    <property type="term" value="P:peptidoglycan metabolic process"/>
    <property type="evidence" value="ECO:0007669"/>
    <property type="project" value="InterPro"/>
</dbReference>
<dbReference type="AlphaFoldDB" id="A0A191ZY90"/>
<organism evidence="2 3">
    <name type="scientific">Ralstonia insidiosa</name>
    <dbReference type="NCBI Taxonomy" id="190721"/>
    <lineage>
        <taxon>Bacteria</taxon>
        <taxon>Pseudomonadati</taxon>
        <taxon>Pseudomonadota</taxon>
        <taxon>Betaproteobacteria</taxon>
        <taxon>Burkholderiales</taxon>
        <taxon>Burkholderiaceae</taxon>
        <taxon>Ralstonia</taxon>
    </lineage>
</organism>
<sequence length="297" mass="31938">MKLFRRFALLLTALALLASQPARADVYGYIDENGLAHFASERLDDRYVLFMKGAAVAGRPGDKSDNAIALPATELPDADAYLAASKRDALDNAGDMRQRLVRAVLQHPNVPTVEPLIRQEAGKRGIDPALVKAVIAAESGFNPQAVSPKGAIGLMQVIPDTGARYGVIGDARRTAAQKLADPKINITTGVRYLSDLLRMFSGNLELVLAAYNAGEGAVQKHGNDIPPYAETQNYVKTVMQFYRYYNPMAEMNGAGGFMTVSANGAMVTRKPGRTGRPARIEVVLDPATGVVTNAQQH</sequence>
<dbReference type="GeneID" id="61526644"/>
<reference evidence="3" key="1">
    <citation type="submission" date="2016-06" db="EMBL/GenBank/DDBJ databases">
        <authorList>
            <person name="Xu Y."/>
            <person name="Nagy A."/>
            <person name="Yan X."/>
            <person name="Kim S.W."/>
            <person name="Haley B."/>
            <person name="Liu N.T."/>
            <person name="Nou X."/>
        </authorList>
    </citation>
    <scope>NUCLEOTIDE SEQUENCE [LARGE SCALE GENOMIC DNA]</scope>
    <source>
        <strain evidence="3">ATCC 49129</strain>
    </source>
</reference>
<dbReference type="InterPro" id="IPR000189">
    <property type="entry name" value="Transglyc_AS"/>
</dbReference>
<protein>
    <submittedName>
        <fullName evidence="2">Lytic transglycosylase</fullName>
    </submittedName>
</protein>
<dbReference type="RefSeq" id="WP_064804162.1">
    <property type="nucleotide sequence ID" value="NZ_CP016022.1"/>
</dbReference>
<dbReference type="Pfam" id="PF01464">
    <property type="entry name" value="SLT"/>
    <property type="match status" value="1"/>
</dbReference>
<name>A0A191ZY90_9RALS</name>
<comment type="similarity">
    <text evidence="1">Belongs to the transglycosylase Slt family.</text>
</comment>
<dbReference type="CDD" id="cd16896">
    <property type="entry name" value="LT_Slt70-like"/>
    <property type="match status" value="1"/>
</dbReference>
<dbReference type="InterPro" id="IPR023346">
    <property type="entry name" value="Lysozyme-like_dom_sf"/>
</dbReference>
<proteinExistence type="inferred from homology"/>
<dbReference type="InterPro" id="IPR008258">
    <property type="entry name" value="Transglycosylase_SLT_dom_1"/>
</dbReference>
<dbReference type="PANTHER" id="PTHR37423:SF2">
    <property type="entry name" value="MEMBRANE-BOUND LYTIC MUREIN TRANSGLYCOSYLASE C"/>
    <property type="match status" value="1"/>
</dbReference>
<keyword evidence="3" id="KW-1185">Reference proteome</keyword>